<evidence type="ECO:0000256" key="2">
    <source>
        <dbReference type="ARBA" id="ARBA00022679"/>
    </source>
</evidence>
<dbReference type="EMBL" id="FNTJ01000001">
    <property type="protein sequence ID" value="SEC00227.1"/>
    <property type="molecule type" value="Genomic_DNA"/>
</dbReference>
<organism evidence="4 5">
    <name type="scientific">Pseudomonas saponiphila</name>
    <dbReference type="NCBI Taxonomy" id="556534"/>
    <lineage>
        <taxon>Bacteria</taxon>
        <taxon>Pseudomonadati</taxon>
        <taxon>Pseudomonadota</taxon>
        <taxon>Gammaproteobacteria</taxon>
        <taxon>Pseudomonadales</taxon>
        <taxon>Pseudomonadaceae</taxon>
        <taxon>Pseudomonas</taxon>
    </lineage>
</organism>
<evidence type="ECO:0000259" key="3">
    <source>
        <dbReference type="Pfam" id="PF13649"/>
    </source>
</evidence>
<dbReference type="GO" id="GO:0032259">
    <property type="term" value="P:methylation"/>
    <property type="evidence" value="ECO:0007669"/>
    <property type="project" value="UniProtKB-KW"/>
</dbReference>
<dbReference type="CDD" id="cd02440">
    <property type="entry name" value="AdoMet_MTases"/>
    <property type="match status" value="1"/>
</dbReference>
<gene>
    <name evidence="4" type="ORF">SAMN05216178_3070</name>
</gene>
<keyword evidence="1 4" id="KW-0489">Methyltransferase</keyword>
<keyword evidence="5" id="KW-1185">Reference proteome</keyword>
<dbReference type="Proteomes" id="UP000198982">
    <property type="component" value="Unassembled WGS sequence"/>
</dbReference>
<reference evidence="5" key="1">
    <citation type="submission" date="2016-10" db="EMBL/GenBank/DDBJ databases">
        <authorList>
            <person name="Varghese N."/>
            <person name="Submissions S."/>
        </authorList>
    </citation>
    <scope>NUCLEOTIDE SEQUENCE [LARGE SCALE GENOMIC DNA]</scope>
    <source>
        <strain evidence="5">DSM 9751</strain>
    </source>
</reference>
<evidence type="ECO:0000313" key="5">
    <source>
        <dbReference type="Proteomes" id="UP000198982"/>
    </source>
</evidence>
<name>A0A1H4NY84_9PSED</name>
<dbReference type="AlphaFoldDB" id="A0A1H4NY84"/>
<dbReference type="PANTHER" id="PTHR43861">
    <property type="entry name" value="TRANS-ACONITATE 2-METHYLTRANSFERASE-RELATED"/>
    <property type="match status" value="1"/>
</dbReference>
<dbReference type="InterPro" id="IPR041698">
    <property type="entry name" value="Methyltransf_25"/>
</dbReference>
<dbReference type="SUPFAM" id="SSF53335">
    <property type="entry name" value="S-adenosyl-L-methionine-dependent methyltransferases"/>
    <property type="match status" value="1"/>
</dbReference>
<protein>
    <submittedName>
        <fullName evidence="4">Methyltransferase domain-containing protein</fullName>
    </submittedName>
</protein>
<dbReference type="RefSeq" id="WP_092314867.1">
    <property type="nucleotide sequence ID" value="NZ_FNTJ01000001.1"/>
</dbReference>
<dbReference type="PANTHER" id="PTHR43861:SF1">
    <property type="entry name" value="TRANS-ACONITATE 2-METHYLTRANSFERASE"/>
    <property type="match status" value="1"/>
</dbReference>
<sequence>MHESARHIIDLYQRHALAWDRLRQADTGAFAQERLWLERFRQVMGAGREVLDLGCGGGEPVAGYLREHGYALTGVDSSAALLHQCRQRFPEQRWLHADMRGLALDQDFAGILAWNSLFHLSPDDQRAMFAVFERHAAPGCALLFTSGPAAGEAIGQFQGEALYHASLDPGEYCTLLDTHGFEVVQHVSEDPQCCGFTVWLARALDYS</sequence>
<accession>A0A1H4NY84</accession>
<keyword evidence="2 4" id="KW-0808">Transferase</keyword>
<dbReference type="InterPro" id="IPR029063">
    <property type="entry name" value="SAM-dependent_MTases_sf"/>
</dbReference>
<feature type="domain" description="Methyltransferase" evidence="3">
    <location>
        <begin position="50"/>
        <end position="139"/>
    </location>
</feature>
<evidence type="ECO:0000256" key="1">
    <source>
        <dbReference type="ARBA" id="ARBA00022603"/>
    </source>
</evidence>
<evidence type="ECO:0000313" key="4">
    <source>
        <dbReference type="EMBL" id="SEC00227.1"/>
    </source>
</evidence>
<dbReference type="GO" id="GO:0008168">
    <property type="term" value="F:methyltransferase activity"/>
    <property type="evidence" value="ECO:0007669"/>
    <property type="project" value="UniProtKB-KW"/>
</dbReference>
<dbReference type="Pfam" id="PF13649">
    <property type="entry name" value="Methyltransf_25"/>
    <property type="match status" value="1"/>
</dbReference>
<dbReference type="Gene3D" id="3.40.50.150">
    <property type="entry name" value="Vaccinia Virus protein VP39"/>
    <property type="match status" value="1"/>
</dbReference>
<proteinExistence type="predicted"/>